<keyword evidence="6" id="KW-0175">Coiled coil</keyword>
<feature type="region of interest" description="Disordered" evidence="7">
    <location>
        <begin position="219"/>
        <end position="249"/>
    </location>
</feature>
<feature type="domain" description="EDC4-like protein pdc1 beta-propeller" evidence="8">
    <location>
        <begin position="527"/>
        <end position="892"/>
    </location>
</feature>
<evidence type="ECO:0000256" key="3">
    <source>
        <dbReference type="ARBA" id="ARBA00022490"/>
    </source>
</evidence>
<dbReference type="RefSeq" id="XP_007293483.1">
    <property type="nucleotide sequence ID" value="XM_007293421.1"/>
</dbReference>
<feature type="compositionally biased region" description="Polar residues" evidence="7">
    <location>
        <begin position="1387"/>
        <end position="1397"/>
    </location>
</feature>
<dbReference type="InterPro" id="IPR055393">
    <property type="entry name" value="Beta-prop_EDC4L"/>
</dbReference>
<name>K1WFQ0_MARBU</name>
<dbReference type="Gene3D" id="2.130.10.10">
    <property type="entry name" value="YVTN repeat-like/Quinoprotein amine dehydrogenase"/>
    <property type="match status" value="1"/>
</dbReference>
<dbReference type="Proteomes" id="UP000006753">
    <property type="component" value="Unassembled WGS sequence"/>
</dbReference>
<sequence length="1572" mass="169513">MSGYPAGAGEGSGLDSLLAQLRQQNKPIQLEPSYSYYANGINNNYFGHPGSAAAQQQQQQQSYQPASVSSPIPTPPVGGNQQPHHSSGVMSPIESPAHHYQRTPAPVGASSNADRTSSLLNLLKFSQASTDTPTPAAPIGTPLSPTRDISATYAGPGSASNHGRGDSELLAALMGAQARTPQQASPQFTPSLQRHQSTFGSTSPPAVDTQNYLLSLLNQPKPSQSDATSQFKPAKVMTPPSKASSQDDVDELAQALEESTIKYTTMGSAATEGISSLAKENTREPTPKNAPSLFTYVNPFEQLAASSPRNRTPKIASADSPSLGSSKIQILRRQEPSDHKRKNEGTSGTSSPAHLRQKMEPSPQASSPSPAPLPDGRTPVEALIGIGAVEKTGVHATLSKVGDQADKEVQEAITHAENAEGQASIERDLRDMLAATTEKEFEMTAQNAAAAIKQELEKEEFSGALDSLPAPLAEEVKSIIDEAAHGHIADSWESADAEDNLAKEEDDVVVKVFNFPMKPWSGITIKESVEARPNFRDEAVMDVARLKKEFDQVDRTLVTASNNYIVYGMSSKGGVRIIRQDDGKDAKIFIDAHDRIFSVVTSASSAEQKECVIGTGISGTVYWALIKDGEIDHIEDNPELYGFALPPIQSSDSETPGGVLKTRARKSSSHPEFFAVGRGKFIHVVWPSIILKQSLLKNGKDRVVDVEKYLSKQSLKVNTGKAGKDFTFSEDDTIIVSLDKAGRVKFWDVRSLTSADIGAHPSRPQQIEIKEPLLTFTTIPASEKSWPTSVLFVDKLRPYQRGGALRYLIVGMKQNHTLQLWDLALAKPVQEIHLPHSKESDAVCSVLYHAATGMIVVGHPTRNSIYFLHLSAPKYNLPKSMTQAEYMEKLVAADSSLPKPESTAVISGMREYSFANKGILRSLDILQTPNSAAAKNAEPASLFELYAMHSKGVTCLTIKQADLGWTSDNKVISPIDAKATGVITIETLKDLTPPVAPEVIDSTPHATGPTRIVPRPTPKEPSIKESPKKVHPGESSTAAAKADAKAEKKDQNANSGLASVNSEKSEKRKRRKGATDSAPADAGPSSKPIVLDPSSHARNGALSSKANANSESSAAAGVSQELSDATLKNIEARISGEVTKGFGESLGEVKKGFGESLDTLYRNIKDDRRAQGAVFEAKQDAMLRLVSSTLAENMETTLSRKINEGFQQFVIPAVAEASQKALNEKQLGLALSAQLKEFQKMVAESVVKSVASAVTPLREDIADLHRRNLDTTNAIKQLSAAIKQQNDAKKQQSQADSVKIEQLTQLVTAQQNDAKKQQSQADSVKIEQLTQLVAGLTATISSMAEAQTDFQAQFLKVQEQAAADRRQLTSHEGSASTGTGGRAPSISRPSTSQTVHTVHNSVVEKTAAEKEYETVLSNINAAMQAGNFDHAVVQWLQTRQEQVFYRKYFVSFDPEFLQGLSPLLLLSLGATISLDFSGDLLPERISWMETIVSSFQAHINAGTIDLQVRDLVPKIMGIYVQRLEHLFMRISQVAAHDPLLKRLSLLVVAANRVLETAVPGSVASASHIARSQ</sequence>
<comment type="subcellular location">
    <subcellularLocation>
        <location evidence="1">Cytoplasm</location>
        <location evidence="1">P-body</location>
    </subcellularLocation>
</comment>
<dbReference type="InterPro" id="IPR036322">
    <property type="entry name" value="WD40_repeat_dom_sf"/>
</dbReference>
<dbReference type="PANTHER" id="PTHR15598">
    <property type="entry name" value="ENHANCER OF MRNA-DECAPPING PROTEIN 4"/>
    <property type="match status" value="1"/>
</dbReference>
<dbReference type="FunFam" id="2.130.10.10:FF:000817">
    <property type="entry name" value="WGS project CABT00000000 data, contig 2.15"/>
    <property type="match status" value="1"/>
</dbReference>
<feature type="compositionally biased region" description="Polar residues" evidence="7">
    <location>
        <begin position="1052"/>
        <end position="1061"/>
    </location>
</feature>
<dbReference type="OrthoDB" id="21128at2759"/>
<feature type="region of interest" description="Disordered" evidence="7">
    <location>
        <begin position="304"/>
        <end position="379"/>
    </location>
</feature>
<dbReference type="InterPro" id="IPR015943">
    <property type="entry name" value="WD40/YVTN_repeat-like_dom_sf"/>
</dbReference>
<feature type="compositionally biased region" description="Basic and acidic residues" evidence="7">
    <location>
        <begin position="1017"/>
        <end position="1032"/>
    </location>
</feature>
<dbReference type="GO" id="GO:0000932">
    <property type="term" value="C:P-body"/>
    <property type="evidence" value="ECO:0007669"/>
    <property type="project" value="UniProtKB-SubCell"/>
</dbReference>
<keyword evidence="3" id="KW-0963">Cytoplasm</keyword>
<dbReference type="eggNOG" id="ENOG502R9YM">
    <property type="taxonomic scope" value="Eukaryota"/>
</dbReference>
<dbReference type="PANTHER" id="PTHR15598:SF5">
    <property type="entry name" value="ENHANCER OF MRNA-DECAPPING PROTEIN 4"/>
    <property type="match status" value="1"/>
</dbReference>
<reference evidence="9 10" key="1">
    <citation type="journal article" date="2012" name="BMC Genomics">
        <title>Sequencing the genome of Marssonina brunnea reveals fungus-poplar co-evolution.</title>
        <authorList>
            <person name="Zhu S."/>
            <person name="Cao Y.-Z."/>
            <person name="Jiang C."/>
            <person name="Tan B.-Y."/>
            <person name="Wang Z."/>
            <person name="Feng S."/>
            <person name="Zhang L."/>
            <person name="Su X.-H."/>
            <person name="Brejova B."/>
            <person name="Vinar T."/>
            <person name="Xu M."/>
            <person name="Wang M.-X."/>
            <person name="Zhang S.-G."/>
            <person name="Huang M.-R."/>
            <person name="Wu R."/>
            <person name="Zhou Y."/>
        </authorList>
    </citation>
    <scope>NUCLEOTIDE SEQUENCE [LARGE SCALE GENOMIC DNA]</scope>
    <source>
        <strain evidence="9 10">MB_m1</strain>
    </source>
</reference>
<feature type="compositionally biased region" description="Low complexity" evidence="7">
    <location>
        <begin position="51"/>
        <end position="70"/>
    </location>
</feature>
<evidence type="ECO:0000313" key="10">
    <source>
        <dbReference type="Proteomes" id="UP000006753"/>
    </source>
</evidence>
<comment type="similarity">
    <text evidence="2">Belongs to the WD repeat EDC4 family.</text>
</comment>
<proteinExistence type="inferred from homology"/>
<dbReference type="SUPFAM" id="SSF50978">
    <property type="entry name" value="WD40 repeat-like"/>
    <property type="match status" value="1"/>
</dbReference>
<organism evidence="9 10">
    <name type="scientific">Marssonina brunnea f. sp. multigermtubi (strain MB_m1)</name>
    <name type="common">Marssonina leaf spot fungus</name>
    <dbReference type="NCBI Taxonomy" id="1072389"/>
    <lineage>
        <taxon>Eukaryota</taxon>
        <taxon>Fungi</taxon>
        <taxon>Dikarya</taxon>
        <taxon>Ascomycota</taxon>
        <taxon>Pezizomycotina</taxon>
        <taxon>Leotiomycetes</taxon>
        <taxon>Helotiales</taxon>
        <taxon>Drepanopezizaceae</taxon>
        <taxon>Drepanopeziza</taxon>
    </lineage>
</organism>
<dbReference type="HOGENOM" id="CLU_003635_0_0_1"/>
<keyword evidence="4" id="KW-0853">WD repeat</keyword>
<feature type="region of interest" description="Disordered" evidence="7">
    <location>
        <begin position="48"/>
        <end position="114"/>
    </location>
</feature>
<feature type="region of interest" description="Disordered" evidence="7">
    <location>
        <begin position="1363"/>
        <end position="1397"/>
    </location>
</feature>
<feature type="coiled-coil region" evidence="6">
    <location>
        <begin position="1275"/>
        <end position="1320"/>
    </location>
</feature>
<feature type="region of interest" description="Disordered" evidence="7">
    <location>
        <begin position="127"/>
        <end position="165"/>
    </location>
</feature>
<dbReference type="OMA" id="YVNPFDQ"/>
<feature type="compositionally biased region" description="Polar residues" evidence="7">
    <location>
        <begin position="319"/>
        <end position="328"/>
    </location>
</feature>
<evidence type="ECO:0000256" key="5">
    <source>
        <dbReference type="ARBA" id="ARBA00022737"/>
    </source>
</evidence>
<evidence type="ECO:0000256" key="4">
    <source>
        <dbReference type="ARBA" id="ARBA00022574"/>
    </source>
</evidence>
<evidence type="ECO:0000259" key="8">
    <source>
        <dbReference type="Pfam" id="PF24106"/>
    </source>
</evidence>
<keyword evidence="10" id="KW-1185">Reference proteome</keyword>
<dbReference type="STRING" id="1072389.K1WFQ0"/>
<feature type="compositionally biased region" description="Polar residues" evidence="7">
    <location>
        <begin position="79"/>
        <end position="89"/>
    </location>
</feature>
<evidence type="ECO:0000256" key="7">
    <source>
        <dbReference type="SAM" id="MobiDB-lite"/>
    </source>
</evidence>
<feature type="compositionally biased region" description="Basic and acidic residues" evidence="7">
    <location>
        <begin position="1042"/>
        <end position="1051"/>
    </location>
</feature>
<dbReference type="InterPro" id="IPR045152">
    <property type="entry name" value="EDC4-like"/>
</dbReference>
<feature type="compositionally biased region" description="Basic and acidic residues" evidence="7">
    <location>
        <begin position="332"/>
        <end position="344"/>
    </location>
</feature>
<dbReference type="InParanoid" id="K1WFQ0"/>
<evidence type="ECO:0000256" key="6">
    <source>
        <dbReference type="SAM" id="Coils"/>
    </source>
</evidence>
<evidence type="ECO:0000313" key="9">
    <source>
        <dbReference type="EMBL" id="EKD16300.1"/>
    </source>
</evidence>
<evidence type="ECO:0000256" key="1">
    <source>
        <dbReference type="ARBA" id="ARBA00004201"/>
    </source>
</evidence>
<dbReference type="EMBL" id="JH921439">
    <property type="protein sequence ID" value="EKD16300.1"/>
    <property type="molecule type" value="Genomic_DNA"/>
</dbReference>
<feature type="compositionally biased region" description="Polar residues" evidence="7">
    <location>
        <begin position="219"/>
        <end position="231"/>
    </location>
</feature>
<feature type="region of interest" description="Disordered" evidence="7">
    <location>
        <begin position="183"/>
        <end position="207"/>
    </location>
</feature>
<keyword evidence="5" id="KW-0677">Repeat</keyword>
<dbReference type="GO" id="GO:0031087">
    <property type="term" value="P:deadenylation-independent decapping of nuclear-transcribed mRNA"/>
    <property type="evidence" value="ECO:0007669"/>
    <property type="project" value="InterPro"/>
</dbReference>
<protein>
    <recommendedName>
        <fullName evidence="8">EDC4-like protein pdc1 beta-propeller domain-containing protein</fullName>
    </recommendedName>
</protein>
<dbReference type="Pfam" id="PF24106">
    <property type="entry name" value="Beta-prop_EDC4L"/>
    <property type="match status" value="1"/>
</dbReference>
<evidence type="ECO:0000256" key="2">
    <source>
        <dbReference type="ARBA" id="ARBA00009639"/>
    </source>
</evidence>
<accession>K1WFQ0</accession>
<gene>
    <name evidence="9" type="ORF">MBM_05594</name>
</gene>
<dbReference type="GeneID" id="18761529"/>
<feature type="region of interest" description="Disordered" evidence="7">
    <location>
        <begin position="995"/>
        <end position="1120"/>
    </location>
</feature>
<dbReference type="KEGG" id="mbe:MBM_05594"/>
<feature type="compositionally biased region" description="Low complexity" evidence="7">
    <location>
        <begin position="1101"/>
        <end position="1119"/>
    </location>
</feature>